<accession>A0A9N8H2G9</accession>
<reference evidence="5" key="1">
    <citation type="submission" date="2020-06" db="EMBL/GenBank/DDBJ databases">
        <authorList>
            <consortium name="Plant Systems Biology data submission"/>
        </authorList>
    </citation>
    <scope>NUCLEOTIDE SEQUENCE</scope>
    <source>
        <strain evidence="5">D6</strain>
    </source>
</reference>
<feature type="domain" description="DUF7605" evidence="4">
    <location>
        <begin position="816"/>
        <end position="981"/>
    </location>
</feature>
<gene>
    <name evidence="5" type="ORF">SEMRO_19_G013330.1</name>
</gene>
<feature type="region of interest" description="Disordered" evidence="2">
    <location>
        <begin position="1"/>
        <end position="29"/>
    </location>
</feature>
<evidence type="ECO:0000256" key="1">
    <source>
        <dbReference type="SAM" id="Coils"/>
    </source>
</evidence>
<keyword evidence="6" id="KW-1185">Reference proteome</keyword>
<dbReference type="Proteomes" id="UP001153069">
    <property type="component" value="Unassembled WGS sequence"/>
</dbReference>
<organism evidence="5 6">
    <name type="scientific">Seminavis robusta</name>
    <dbReference type="NCBI Taxonomy" id="568900"/>
    <lineage>
        <taxon>Eukaryota</taxon>
        <taxon>Sar</taxon>
        <taxon>Stramenopiles</taxon>
        <taxon>Ochrophyta</taxon>
        <taxon>Bacillariophyta</taxon>
        <taxon>Bacillariophyceae</taxon>
        <taxon>Bacillariophycidae</taxon>
        <taxon>Naviculales</taxon>
        <taxon>Naviculaceae</taxon>
        <taxon>Seminavis</taxon>
    </lineage>
</organism>
<evidence type="ECO:0000313" key="6">
    <source>
        <dbReference type="Proteomes" id="UP001153069"/>
    </source>
</evidence>
<evidence type="ECO:0000256" key="2">
    <source>
        <dbReference type="SAM" id="MobiDB-lite"/>
    </source>
</evidence>
<keyword evidence="1" id="KW-0175">Coiled coil</keyword>
<dbReference type="AlphaFoldDB" id="A0A9N8H2G9"/>
<dbReference type="Pfam" id="PF00350">
    <property type="entry name" value="Dynamin_N"/>
    <property type="match status" value="1"/>
</dbReference>
<evidence type="ECO:0000259" key="3">
    <source>
        <dbReference type="Pfam" id="PF00350"/>
    </source>
</evidence>
<evidence type="ECO:0000313" key="5">
    <source>
        <dbReference type="EMBL" id="CAB9497382.1"/>
    </source>
</evidence>
<dbReference type="PANTHER" id="PTHR36681">
    <property type="entry name" value="NUCLEAR GTPASE, GERMINAL CENTER-ASSOCIATED, TANDEM DUPLICATE 3"/>
    <property type="match status" value="1"/>
</dbReference>
<protein>
    <submittedName>
        <fullName evidence="5">Nuclear GTPase, germinal center associated</fullName>
    </submittedName>
</protein>
<dbReference type="SUPFAM" id="SSF52540">
    <property type="entry name" value="P-loop containing nucleoside triphosphate hydrolases"/>
    <property type="match status" value="1"/>
</dbReference>
<dbReference type="InterPro" id="IPR045063">
    <property type="entry name" value="Dynamin_N"/>
</dbReference>
<name>A0A9N8H2G9_9STRA</name>
<feature type="domain" description="Dynamin N-terminal" evidence="3">
    <location>
        <begin position="180"/>
        <end position="456"/>
    </location>
</feature>
<dbReference type="OrthoDB" id="203379at2759"/>
<dbReference type="PANTHER" id="PTHR36681:SF3">
    <property type="entry name" value="NUCLEAR GTPASE, GERMINAL CENTER-ASSOCIATED, TANDEM DUPLICATE 3"/>
    <property type="match status" value="1"/>
</dbReference>
<feature type="region of interest" description="Disordered" evidence="2">
    <location>
        <begin position="543"/>
        <end position="573"/>
    </location>
</feature>
<evidence type="ECO:0000259" key="4">
    <source>
        <dbReference type="Pfam" id="PF24564"/>
    </source>
</evidence>
<dbReference type="InterPro" id="IPR027417">
    <property type="entry name" value="P-loop_NTPase"/>
</dbReference>
<feature type="region of interest" description="Disordered" evidence="2">
    <location>
        <begin position="1156"/>
        <end position="1176"/>
    </location>
</feature>
<dbReference type="EMBL" id="CAICTM010000019">
    <property type="protein sequence ID" value="CAB9497382.1"/>
    <property type="molecule type" value="Genomic_DNA"/>
</dbReference>
<sequence>MSSNEERRTACQRTGITSLSKKRPSVPNDQCCKYAPKATNKTCGEDESSRMLPGGVARLVPMKKATCTDMSKAATVERNALVSAGTPACGSMMKHADPNGAEANLKVPALKASGAALKEEGPHATKDKAHEQCHATLNNLLALLNSPENEKFCSQKRRQEWTNEISDLARKPCPETIIGCLGASGAGKSSLLNALLNESEILPTSCSRGCTASVVELRFNRDFLAIGAQRIVVYRGEVEFIPLQEWLAELKMLLEACCTTSEDSEQDRVYPKKPDESEASAAWEKINEVYGRGTMENLAGNPKEQVWDRLSKDGRIVSLLKPQDGQLANTVVVEEGSVDANKAKILVDHLPDLKGALKREKKKWAKGFRKRLNEYIYRKGNGKEPQTWPLINKVSLYGPWAVLSTGAVLVDLPGVRDANAARAKVAETYLDNCHKIWIVAPIKRAVDDKTARDLMGEQFKRRLLMDGKYGIVSFICTHSDDVETTEVLRDHEDVVKEVEGRWEAMEERRGEIDGIEKKLSELHEERERFKDETDELEEWIMERENDSSDSDIEGDNNLCSEDGGSAEELEQAKDKLKRNEESMKALEAKAKNLEDEIAVLQRRLKATAAGVRNEYSKNSLQSDFKAGLEQLCRQPDEEEMDESDSTEPDNVAPPLPDDYQLEVHCISSNDYLKIQGLKPRSDGAPSTFTISEETQIPSLRDSVHATTASFKADFVSTNALTAEDILGRIKLYASQNSAEEEEEEADVRQYQLAFENEIATIEQRLGPIVEDFISETEKEVDKCLEPALEVGASQGFSSALSTVSSWSDTACRTKDHRGPEQNALHHRTYEATLKHGGVFKSSTAGAINLNAELCEPVERVYCRQWQRTMDSRITHLLNQAQLMTTRLLKTVSSALGKQLVDAGMEASRADALEGRARKSGDVDIRAAFRDMKKLHRETQSKLHRSFQESVAQQMNHGYSQGLYVQRGKGYFKRMKKALHAYAANGAHIIFNQAVGNLLDGVQQLVEMLKAGIMGLSGHIRQSLHRVYSVSWNEQQNTDGSKDQKRKKKALACRNRLLGVLSGMCESHEATMMLAGIDFKEADHDVVGVESWQDGYAKSMEEAKLKGNFVDLIDSDDEEEPPVQRKKPKLSHPPGPQPIPASHELMPRYFSAKPHRGWTLPDNAPSMAPSGMERFVL</sequence>
<proteinExistence type="predicted"/>
<feature type="coiled-coil region" evidence="1">
    <location>
        <begin position="488"/>
        <end position="542"/>
    </location>
</feature>
<comment type="caution">
    <text evidence="5">The sequence shown here is derived from an EMBL/GenBank/DDBJ whole genome shotgun (WGS) entry which is preliminary data.</text>
</comment>
<feature type="region of interest" description="Disordered" evidence="2">
    <location>
        <begin position="1113"/>
        <end position="1144"/>
    </location>
</feature>
<dbReference type="Gene3D" id="3.40.50.300">
    <property type="entry name" value="P-loop containing nucleotide triphosphate hydrolases"/>
    <property type="match status" value="1"/>
</dbReference>
<dbReference type="Pfam" id="PF24564">
    <property type="entry name" value="DUF7605"/>
    <property type="match status" value="1"/>
</dbReference>
<dbReference type="InterPro" id="IPR056024">
    <property type="entry name" value="DUF7605"/>
</dbReference>
<feature type="compositionally biased region" description="Acidic residues" evidence="2">
    <location>
        <begin position="636"/>
        <end position="647"/>
    </location>
</feature>
<feature type="region of interest" description="Disordered" evidence="2">
    <location>
        <begin position="635"/>
        <end position="657"/>
    </location>
</feature>